<dbReference type="Gene3D" id="3.30.420.40">
    <property type="match status" value="2"/>
</dbReference>
<dbReference type="InterPro" id="IPR013126">
    <property type="entry name" value="Hsp_70_fam"/>
</dbReference>
<evidence type="ECO:0000256" key="4">
    <source>
        <dbReference type="SAM" id="MobiDB-lite"/>
    </source>
</evidence>
<feature type="compositionally biased region" description="Pro residues" evidence="4">
    <location>
        <begin position="430"/>
        <end position="445"/>
    </location>
</feature>
<dbReference type="Gene3D" id="3.90.640.10">
    <property type="entry name" value="Actin, Chain A, domain 4"/>
    <property type="match status" value="1"/>
</dbReference>
<keyword evidence="1" id="KW-0547">Nucleotide-binding</keyword>
<dbReference type="Proteomes" id="UP000249091">
    <property type="component" value="Chromosome 1"/>
</dbReference>
<dbReference type="SUPFAM" id="SSF53067">
    <property type="entry name" value="Actin-like ATPase domain"/>
    <property type="match status" value="1"/>
</dbReference>
<dbReference type="Pfam" id="PF00012">
    <property type="entry name" value="HSP70"/>
    <property type="match status" value="1"/>
</dbReference>
<evidence type="ECO:0000256" key="2">
    <source>
        <dbReference type="ARBA" id="ARBA00022840"/>
    </source>
</evidence>
<feature type="compositionally biased region" description="Low complexity" evidence="4">
    <location>
        <begin position="407"/>
        <end position="429"/>
    </location>
</feature>
<dbReference type="KEGG" id="rcr:NCTC10994_03257"/>
<dbReference type="GO" id="GO:0005524">
    <property type="term" value="F:ATP binding"/>
    <property type="evidence" value="ECO:0007669"/>
    <property type="project" value="UniProtKB-KW"/>
</dbReference>
<protein>
    <submittedName>
        <fullName evidence="5">Chaperone protein</fullName>
    </submittedName>
</protein>
<feature type="region of interest" description="Disordered" evidence="4">
    <location>
        <begin position="383"/>
        <end position="475"/>
    </location>
</feature>
<reference evidence="5 6" key="1">
    <citation type="submission" date="2018-06" db="EMBL/GenBank/DDBJ databases">
        <authorList>
            <consortium name="Pathogen Informatics"/>
            <person name="Doyle S."/>
        </authorList>
    </citation>
    <scope>NUCLEOTIDE SEQUENCE [LARGE SCALE GENOMIC DNA]</scope>
    <source>
        <strain evidence="5 6">NCTC10994</strain>
    </source>
</reference>
<feature type="region of interest" description="Disordered" evidence="4">
    <location>
        <begin position="282"/>
        <end position="305"/>
    </location>
</feature>
<dbReference type="InterPro" id="IPR043129">
    <property type="entry name" value="ATPase_NBD"/>
</dbReference>
<evidence type="ECO:0000256" key="3">
    <source>
        <dbReference type="ARBA" id="ARBA00023186"/>
    </source>
</evidence>
<dbReference type="RefSeq" id="WP_072703133.1">
    <property type="nucleotide sequence ID" value="NZ_JAFBBL010000001.1"/>
</dbReference>
<organism evidence="5 6">
    <name type="scientific">Rhodococcus coprophilus</name>
    <dbReference type="NCBI Taxonomy" id="38310"/>
    <lineage>
        <taxon>Bacteria</taxon>
        <taxon>Bacillati</taxon>
        <taxon>Actinomycetota</taxon>
        <taxon>Actinomycetes</taxon>
        <taxon>Mycobacteriales</taxon>
        <taxon>Nocardiaceae</taxon>
        <taxon>Rhodococcus</taxon>
    </lineage>
</organism>
<dbReference type="GO" id="GO:0140662">
    <property type="term" value="F:ATP-dependent protein folding chaperone"/>
    <property type="evidence" value="ECO:0007669"/>
    <property type="project" value="InterPro"/>
</dbReference>
<feature type="compositionally biased region" description="Low complexity" evidence="4">
    <location>
        <begin position="461"/>
        <end position="475"/>
    </location>
</feature>
<feature type="compositionally biased region" description="Polar residues" evidence="4">
    <location>
        <begin position="387"/>
        <end position="402"/>
    </location>
</feature>
<evidence type="ECO:0000313" key="5">
    <source>
        <dbReference type="EMBL" id="SQI36137.1"/>
    </source>
</evidence>
<dbReference type="STRING" id="1219011.GCA_001895045_03475"/>
<dbReference type="AlphaFoldDB" id="A0A2X4U8I5"/>
<keyword evidence="3" id="KW-0143">Chaperone</keyword>
<sequence>MSSVLGVTVGESAVRIVRPVDRTAPSAGFQFQVVETGKDDPARLAASTLGVLFQAGVAGDPIETVGLVYRDQAQADRLRAAMSVEQLDRFTLVSEPEAALTYLKATGELGSNTAVFYDLGDAGLTVTVVDLRAGQVLAERTDSIGGRVFDNAIREHALDTNGVWRPDDPTTDNELSAQCRQAKEKLSESDTVAVPGAAGVVFMSRETFDPLISQCVESSAQFVHNVIARSNRNPEAVVLLGGGAHVPLVQEVLRSWLKLPLVVPHEPELVLAKGGAIVAAKPPSSQPISPLTRIVPPRPAPTGEETDRIPVVTAAVSTRPPEKTPEIIRDDEAKTWWSGLSWRGPAVSGKQISGAGLAGSALAVVAVIGIALSAGNSVFGAPADGGTSPTQSFERPTTSSTRPLPAPAVSPATVTPTTTAPETSTTYEPRPVPPPPAPEPTPEPQIPGLNIPVPTLPPLPTIELPRLPELRVPGL</sequence>
<accession>A0A2X4U8I5</accession>
<proteinExistence type="predicted"/>
<keyword evidence="6" id="KW-1185">Reference proteome</keyword>
<evidence type="ECO:0000313" key="6">
    <source>
        <dbReference type="Proteomes" id="UP000249091"/>
    </source>
</evidence>
<keyword evidence="2" id="KW-0067">ATP-binding</keyword>
<dbReference type="PANTHER" id="PTHR42749:SF1">
    <property type="entry name" value="CELL SHAPE-DETERMINING PROTEIN MREB"/>
    <property type="match status" value="1"/>
</dbReference>
<evidence type="ECO:0000256" key="1">
    <source>
        <dbReference type="ARBA" id="ARBA00022741"/>
    </source>
</evidence>
<name>A0A2X4U8I5_9NOCA</name>
<dbReference type="PANTHER" id="PTHR42749">
    <property type="entry name" value="CELL SHAPE-DETERMINING PROTEIN MREB"/>
    <property type="match status" value="1"/>
</dbReference>
<gene>
    <name evidence="5" type="primary">hscA</name>
    <name evidence="5" type="ORF">NCTC10994_03257</name>
</gene>
<dbReference type="EMBL" id="LS483468">
    <property type="protein sequence ID" value="SQI36137.1"/>
    <property type="molecule type" value="Genomic_DNA"/>
</dbReference>